<evidence type="ECO:0000256" key="6">
    <source>
        <dbReference type="ARBA" id="ARBA00023054"/>
    </source>
</evidence>
<feature type="region of interest" description="Disordered" evidence="9">
    <location>
        <begin position="868"/>
        <end position="894"/>
    </location>
</feature>
<dbReference type="GO" id="GO:0034727">
    <property type="term" value="P:piecemeal microautophagy of the nucleus"/>
    <property type="evidence" value="ECO:0007669"/>
    <property type="project" value="TreeGrafter"/>
</dbReference>
<dbReference type="GO" id="GO:1903599">
    <property type="term" value="P:positive regulation of autophagy of mitochondrion"/>
    <property type="evidence" value="ECO:0007669"/>
    <property type="project" value="UniProtKB-UniRule"/>
</dbReference>
<feature type="compositionally biased region" description="Low complexity" evidence="9">
    <location>
        <begin position="1267"/>
        <end position="1282"/>
    </location>
</feature>
<dbReference type="GO" id="GO:0000422">
    <property type="term" value="P:autophagy of mitochondrion"/>
    <property type="evidence" value="ECO:0007669"/>
    <property type="project" value="TreeGrafter"/>
</dbReference>
<feature type="compositionally biased region" description="Polar residues" evidence="9">
    <location>
        <begin position="1328"/>
        <end position="1344"/>
    </location>
</feature>
<evidence type="ECO:0000256" key="5">
    <source>
        <dbReference type="ARBA" id="ARBA00023006"/>
    </source>
</evidence>
<dbReference type="GO" id="GO:0060090">
    <property type="term" value="F:molecular adaptor activity"/>
    <property type="evidence" value="ECO:0007669"/>
    <property type="project" value="TreeGrafter"/>
</dbReference>
<dbReference type="GO" id="GO:0005774">
    <property type="term" value="C:vacuolar membrane"/>
    <property type="evidence" value="ECO:0007669"/>
    <property type="project" value="UniProtKB-SubCell"/>
</dbReference>
<evidence type="ECO:0000259" key="11">
    <source>
        <dbReference type="Pfam" id="PF10377"/>
    </source>
</evidence>
<feature type="region of interest" description="Disordered" evidence="9">
    <location>
        <begin position="76"/>
        <end position="103"/>
    </location>
</feature>
<dbReference type="GO" id="GO:0000045">
    <property type="term" value="P:autophagosome assembly"/>
    <property type="evidence" value="ECO:0007669"/>
    <property type="project" value="UniProtKB-UniRule"/>
</dbReference>
<dbReference type="GO" id="GO:0019901">
    <property type="term" value="F:protein kinase binding"/>
    <property type="evidence" value="ECO:0007669"/>
    <property type="project" value="TreeGrafter"/>
</dbReference>
<name>A0A6A7C8M4_9PEZI</name>
<evidence type="ECO:0000256" key="3">
    <source>
        <dbReference type="ARBA" id="ARBA00022448"/>
    </source>
</evidence>
<dbReference type="OrthoDB" id="447953at2759"/>
<evidence type="ECO:0000256" key="8">
    <source>
        <dbReference type="SAM" id="Coils"/>
    </source>
</evidence>
<proteinExistence type="inferred from homology"/>
<dbReference type="PANTHER" id="PTHR13222:SF1">
    <property type="entry name" value="RB1-INDUCIBLE COILED-COIL PROTEIN 1"/>
    <property type="match status" value="1"/>
</dbReference>
<feature type="region of interest" description="Disordered" evidence="9">
    <location>
        <begin position="1016"/>
        <end position="1049"/>
    </location>
</feature>
<evidence type="ECO:0000256" key="2">
    <source>
        <dbReference type="ARBA" id="ARBA00013804"/>
    </source>
</evidence>
<dbReference type="PANTHER" id="PTHR13222">
    <property type="entry name" value="RB1-INDUCIBLE COILED-COIL"/>
    <property type="match status" value="1"/>
</dbReference>
<comment type="function">
    <text evidence="7">Involved in cytoplasm to vacuole transport (Cvt), pexophagy, mitophagy and nucleophagy. Recruits mitochondria for their selective degradation via autophagy (mitophagy) during starvation. Works as scaffold proteins that recruit ATG proteins to the pre-autophagosome (PAS), the site of vesicle/autophagosome formation. Required for the Cvt vesicles completion.</text>
</comment>
<evidence type="ECO:0000256" key="4">
    <source>
        <dbReference type="ARBA" id="ARBA00022927"/>
    </source>
</evidence>
<evidence type="ECO:0000313" key="12">
    <source>
        <dbReference type="EMBL" id="KAF2863871.1"/>
    </source>
</evidence>
<keyword evidence="5 7" id="KW-0072">Autophagy</keyword>
<keyword evidence="6 8" id="KW-0175">Coiled coil</keyword>
<keyword evidence="7" id="KW-0472">Membrane</keyword>
<feature type="region of interest" description="Disordered" evidence="9">
    <location>
        <begin position="1267"/>
        <end position="1353"/>
    </location>
</feature>
<feature type="domain" description="Autophagy-related protein 11 C-terminal" evidence="11">
    <location>
        <begin position="1072"/>
        <end position="1227"/>
    </location>
</feature>
<sequence>MSVHVNIGHSGQRLALDPNATESLDALRSWISQRTGIASREQILLTLEGKQVKAQNLSVENELYVFDAKRLSRNKAEVSASEPTSSNVGDFDPGTPPQGTGNQEDLRSWQELIRVRKDWALGLLEGSRRRSQDAKRWASEKKVIQRSLGVAVASLLQHVSNAEQKFKAVQAWGGNQSQEHGFAGDWERQLKNLSVIPARHEFISFMQQVPASSTSQTATLQDFVDVAKVEKAVAAVKGASGNISERLDQISDDIQSVSKSSDKLKQSIQDLSGKEAVLDESEPSELVREIRLMTDKMTSDLEHIMSMPQTPQSIGQASKTANLHTRTYIPRLIEHCIEMNELAARFHKGRDKLAELALDHMQTLSGIESQLALIYAAIKQIQASESDSAALAMLASVSRLPSVYGKMLVEAVRCHEWADKMKRESVTLQNDLAACQREEEERRAKWLKSLESVLKMEALRTDALGVEVRLKNEEGIWPAVTREELDDYVQTVKKLYGNGGVSKELTQAIKALDAKQTNLGKGVKQGSINEGGFNNGSLFLRGDDEAKPLREANIRLEYELRAQKSRVKKLEDLVHRQTQASRTTAGDTFASTAIGSTEFLTSQPMDDYVTAVRQRRASSIKSTEEKRLAKQIVELEAKLRAQQEESKRSDAETQKQAQEAISIKQDIMRNMEAQQREFAHERRTLERELAEAKERIEEAEAEIDRLMGTQEVDSRVSASEESTRRAAEHRLEAVERARTEAEERLQHMQQDVRDVLTNAHRHMAPECEVPIDLDKLAEKLEVLARRSAAHVQELESAVALAKSETASNAQQLAHAVEQKEQVEEELKRSRDELTAEQARCKLLEERLNNERKETASAHAKLKLLEEQLNSEQEASASAREKTSSAKEEAASAQARIQSLEEQLLSEQTTSQSKIQSLEDDHLRLKEQLNQLTSQLTQAQTQISSTSAELVDTITQLQTTQLHLQSRGERAQTVSHRLWTYNMNLTRLLERLGLAITHEEDGRMVIERASRLAVGSSDLLKSGTTSPPSRKPSFPQPSSPPLTWSTSTPDTEESQFTHYLSTITSLNIEVLCEAIAKRVRDFEYTAKKYNKEAKDTARRSEAYKERFHRLKSLSSSKLTVKDFQEGDLALFLPTRGQVKGAWAAFNIGCPHYFLSEKPSMNLAKRDFIVARITGIEKRTVGSALPTDNGSSSLVASAAACLPPDDGGEDPNPFDLSHGLTWFLVTATEELSRSVAAPATPGPGRTTVAAANVDAKGSIRIKRGEDASGVLSKSLDSRSSSVSSRAKRREERDKVVVQEGGKNTGNKQSTDKQSATTPAATTTDSQTAPMTENTAQPTSEENPSNQVRKDLLWGP</sequence>
<evidence type="ECO:0000313" key="13">
    <source>
        <dbReference type="Proteomes" id="UP000799421"/>
    </source>
</evidence>
<dbReference type="GO" id="GO:0034045">
    <property type="term" value="C:phagophore assembly site membrane"/>
    <property type="evidence" value="ECO:0007669"/>
    <property type="project" value="UniProtKB-SubCell"/>
</dbReference>
<dbReference type="Pfam" id="PF04108">
    <property type="entry name" value="ATG17_like"/>
    <property type="match status" value="1"/>
</dbReference>
<feature type="compositionally biased region" description="Low complexity" evidence="9">
    <location>
        <begin position="1311"/>
        <end position="1327"/>
    </location>
</feature>
<comment type="subunit">
    <text evidence="7">Homodimer.</text>
</comment>
<dbReference type="GO" id="GO:0034517">
    <property type="term" value="P:ribophagy"/>
    <property type="evidence" value="ECO:0007669"/>
    <property type="project" value="TreeGrafter"/>
</dbReference>
<feature type="compositionally biased region" description="Basic and acidic residues" evidence="9">
    <location>
        <begin position="878"/>
        <end position="889"/>
    </location>
</feature>
<gene>
    <name evidence="12" type="ORF">K470DRAFT_254747</name>
</gene>
<evidence type="ECO:0000256" key="9">
    <source>
        <dbReference type="SAM" id="MobiDB-lite"/>
    </source>
</evidence>
<keyword evidence="13" id="KW-1185">Reference proteome</keyword>
<keyword evidence="7" id="KW-0926">Vacuole</keyword>
<dbReference type="Proteomes" id="UP000799421">
    <property type="component" value="Unassembled WGS sequence"/>
</dbReference>
<dbReference type="GO" id="GO:0061709">
    <property type="term" value="P:reticulophagy"/>
    <property type="evidence" value="ECO:0007669"/>
    <property type="project" value="TreeGrafter"/>
</dbReference>
<dbReference type="Pfam" id="PF10377">
    <property type="entry name" value="ATG11"/>
    <property type="match status" value="1"/>
</dbReference>
<dbReference type="EMBL" id="MU005959">
    <property type="protein sequence ID" value="KAF2863871.1"/>
    <property type="molecule type" value="Genomic_DNA"/>
</dbReference>
<feature type="domain" description="Autophagy protein ATG17-like" evidence="10">
    <location>
        <begin position="108"/>
        <end position="453"/>
    </location>
</feature>
<dbReference type="SUPFAM" id="SSF57997">
    <property type="entry name" value="Tropomyosin"/>
    <property type="match status" value="1"/>
</dbReference>
<keyword evidence="4 7" id="KW-0653">Protein transport</keyword>
<accession>A0A6A7C8M4</accession>
<organism evidence="12 13">
    <name type="scientific">Piedraia hortae CBS 480.64</name>
    <dbReference type="NCBI Taxonomy" id="1314780"/>
    <lineage>
        <taxon>Eukaryota</taxon>
        <taxon>Fungi</taxon>
        <taxon>Dikarya</taxon>
        <taxon>Ascomycota</taxon>
        <taxon>Pezizomycotina</taxon>
        <taxon>Dothideomycetes</taxon>
        <taxon>Dothideomycetidae</taxon>
        <taxon>Capnodiales</taxon>
        <taxon>Piedraiaceae</taxon>
        <taxon>Piedraia</taxon>
    </lineage>
</organism>
<reference evidence="12" key="1">
    <citation type="journal article" date="2020" name="Stud. Mycol.">
        <title>101 Dothideomycetes genomes: a test case for predicting lifestyles and emergence of pathogens.</title>
        <authorList>
            <person name="Haridas S."/>
            <person name="Albert R."/>
            <person name="Binder M."/>
            <person name="Bloem J."/>
            <person name="Labutti K."/>
            <person name="Salamov A."/>
            <person name="Andreopoulos B."/>
            <person name="Baker S."/>
            <person name="Barry K."/>
            <person name="Bills G."/>
            <person name="Bluhm B."/>
            <person name="Cannon C."/>
            <person name="Castanera R."/>
            <person name="Culley D."/>
            <person name="Daum C."/>
            <person name="Ezra D."/>
            <person name="Gonzalez J."/>
            <person name="Henrissat B."/>
            <person name="Kuo A."/>
            <person name="Liang C."/>
            <person name="Lipzen A."/>
            <person name="Lutzoni F."/>
            <person name="Magnuson J."/>
            <person name="Mondo S."/>
            <person name="Nolan M."/>
            <person name="Ohm R."/>
            <person name="Pangilinan J."/>
            <person name="Park H.-J."/>
            <person name="Ramirez L."/>
            <person name="Alfaro M."/>
            <person name="Sun H."/>
            <person name="Tritt A."/>
            <person name="Yoshinaga Y."/>
            <person name="Zwiers L.-H."/>
            <person name="Turgeon B."/>
            <person name="Goodwin S."/>
            <person name="Spatafora J."/>
            <person name="Crous P."/>
            <person name="Grigoriev I."/>
        </authorList>
    </citation>
    <scope>NUCLEOTIDE SEQUENCE</scope>
    <source>
        <strain evidence="12">CBS 480.64</strain>
    </source>
</reference>
<keyword evidence="3 7" id="KW-0813">Transport</keyword>
<evidence type="ECO:0000259" key="10">
    <source>
        <dbReference type="Pfam" id="PF04108"/>
    </source>
</evidence>
<protein>
    <recommendedName>
        <fullName evidence="2 7">Autophagy-related protein 11</fullName>
    </recommendedName>
</protein>
<dbReference type="GO" id="GO:0015031">
    <property type="term" value="P:protein transport"/>
    <property type="evidence" value="ECO:0007669"/>
    <property type="project" value="UniProtKB-KW"/>
</dbReference>
<comment type="subcellular location">
    <subcellularLocation>
        <location evidence="7">Preautophagosomal structure membrane</location>
        <topology evidence="7">Peripheral membrane protein</topology>
    </subcellularLocation>
    <subcellularLocation>
        <location evidence="7">Vacuole membrane</location>
        <topology evidence="7">Peripheral membrane protein</topology>
    </subcellularLocation>
    <text evidence="7">During pexophagy, accumulates in the vacuolar membrane region, where the peroxisomes contact the vacuole.</text>
</comment>
<comment type="similarity">
    <text evidence="1 7">Belongs to the ATG11 family.</text>
</comment>
<dbReference type="InterPro" id="IPR019460">
    <property type="entry name" value="Atg11_C"/>
</dbReference>
<evidence type="ECO:0000256" key="7">
    <source>
        <dbReference type="RuleBase" id="RU367075"/>
    </source>
</evidence>
<dbReference type="GO" id="GO:1990316">
    <property type="term" value="C:Atg1/ULK1 kinase complex"/>
    <property type="evidence" value="ECO:0007669"/>
    <property type="project" value="TreeGrafter"/>
</dbReference>
<dbReference type="InterPro" id="IPR045326">
    <property type="entry name" value="ATG17-like_dom"/>
</dbReference>
<dbReference type="InterPro" id="IPR040040">
    <property type="entry name" value="ATG11"/>
</dbReference>
<feature type="coiled-coil region" evidence="8">
    <location>
        <begin position="553"/>
        <end position="580"/>
    </location>
</feature>
<evidence type="ECO:0000256" key="1">
    <source>
        <dbReference type="ARBA" id="ARBA00009729"/>
    </source>
</evidence>